<reference evidence="2 3" key="1">
    <citation type="journal article" date="2013" name="PLoS Genet.">
        <title>Plant-symbiotic fungi as chemical engineers: Multi-genome analysis of the Clavicipitaceae reveals dynamics of alkaloid loci.</title>
        <authorList>
            <person name="Schardl C.L."/>
            <person name="Young C.A."/>
            <person name="Hesse U."/>
            <person name="Amyotte S.G."/>
            <person name="Andreeva K."/>
            <person name="Calie P.J."/>
            <person name="Fleetwood D.J."/>
            <person name="Haws D.C."/>
            <person name="Moore N."/>
            <person name="Oeser B."/>
            <person name="Panaccione D.G."/>
            <person name="Schweri K.K."/>
            <person name="Voisey C.R."/>
            <person name="Farman M.L."/>
            <person name="Jaromczyk J.W."/>
            <person name="Roe B.A."/>
            <person name="O'Sullivan D.M."/>
            <person name="Scott B."/>
            <person name="Tudzynski P."/>
            <person name="An Z."/>
            <person name="Arnaoudova E.G."/>
            <person name="Bullock C.T."/>
            <person name="Charlton N.D."/>
            <person name="Chen L."/>
            <person name="Cox M."/>
            <person name="Dinkins R.D."/>
            <person name="Florea S."/>
            <person name="Glenn A.E."/>
            <person name="Gordon A."/>
            <person name="Gueldener U."/>
            <person name="Harris D.R."/>
            <person name="Hollin W."/>
            <person name="Jaromczyk J."/>
            <person name="Johnson R.D."/>
            <person name="Khan A.K."/>
            <person name="Leistner E."/>
            <person name="Leuchtmann A."/>
            <person name="Li C."/>
            <person name="Liu J."/>
            <person name="Liu J."/>
            <person name="Liu M."/>
            <person name="Mace W."/>
            <person name="Machado C."/>
            <person name="Nagabhyru P."/>
            <person name="Pan J."/>
            <person name="Schmid J."/>
            <person name="Sugawara K."/>
            <person name="Steiner U."/>
            <person name="Takach J.E."/>
            <person name="Tanaka E."/>
            <person name="Webb J.S."/>
            <person name="Wilson E.V."/>
            <person name="Wiseman J.L."/>
            <person name="Yoshida R."/>
            <person name="Zeng Z."/>
        </authorList>
    </citation>
    <scope>NUCLEOTIDE SEQUENCE [LARGE SCALE GENOMIC DNA]</scope>
    <source>
        <strain evidence="2 3">20.1</strain>
    </source>
</reference>
<dbReference type="VEuPathDB" id="FungiDB:CPUR_00784"/>
<dbReference type="STRING" id="1111077.M1W236"/>
<comment type="caution">
    <text evidence="2">The sequence shown here is derived from an EMBL/GenBank/DDBJ whole genome shotgun (WGS) entry which is preliminary data.</text>
</comment>
<dbReference type="EMBL" id="CAGA01000003">
    <property type="protein sequence ID" value="CCE27310.1"/>
    <property type="molecule type" value="Genomic_DNA"/>
</dbReference>
<dbReference type="Proteomes" id="UP000016801">
    <property type="component" value="Unassembled WGS sequence"/>
</dbReference>
<dbReference type="HOGENOM" id="CLU_080200_0_0_1"/>
<accession>M1W236</accession>
<protein>
    <submittedName>
        <fullName evidence="2">Uncharacterized protein</fullName>
    </submittedName>
</protein>
<evidence type="ECO:0000256" key="1">
    <source>
        <dbReference type="SAM" id="MobiDB-lite"/>
    </source>
</evidence>
<evidence type="ECO:0000313" key="3">
    <source>
        <dbReference type="Proteomes" id="UP000016801"/>
    </source>
</evidence>
<dbReference type="OrthoDB" id="10546940at2759"/>
<feature type="compositionally biased region" description="Polar residues" evidence="1">
    <location>
        <begin position="58"/>
        <end position="67"/>
    </location>
</feature>
<feature type="region of interest" description="Disordered" evidence="1">
    <location>
        <begin position="32"/>
        <end position="72"/>
    </location>
</feature>
<keyword evidence="3" id="KW-1185">Reference proteome</keyword>
<dbReference type="AlphaFoldDB" id="M1W236"/>
<gene>
    <name evidence="2" type="ORF">CPUR_00784</name>
</gene>
<dbReference type="eggNOG" id="KOG0017">
    <property type="taxonomic scope" value="Eukaryota"/>
</dbReference>
<organism evidence="2 3">
    <name type="scientific">Claviceps purpurea (strain 20.1)</name>
    <name type="common">Ergot fungus</name>
    <name type="synonym">Sphacelia segetum</name>
    <dbReference type="NCBI Taxonomy" id="1111077"/>
    <lineage>
        <taxon>Eukaryota</taxon>
        <taxon>Fungi</taxon>
        <taxon>Dikarya</taxon>
        <taxon>Ascomycota</taxon>
        <taxon>Pezizomycotina</taxon>
        <taxon>Sordariomycetes</taxon>
        <taxon>Hypocreomycetidae</taxon>
        <taxon>Hypocreales</taxon>
        <taxon>Clavicipitaceae</taxon>
        <taxon>Claviceps</taxon>
    </lineage>
</organism>
<sequence length="256" mass="28333">MANVASATEADLAALNRRLEMAEVLEKIAQSESRRRAFDQENLPTPVLANPGAGVPSNAPSTNSADTSGEHIPPPLVLAVSNELAGVADEDINDIYTGKFKPWNIIRLHPLRSTRATDDEVASNVDLTSGTLVLKKKVHTIQEYLGNPAIYFSAFANYQYAYMRFFGKEHPDVVVAQNRFLAFIMQKSQVYIWARCIAYAMKHHKSVKARTIHDAAAWTDHSTVQVENFFTNLESLHAQSTQKRQRSDTAGASTST</sequence>
<dbReference type="PhylomeDB" id="M1W236"/>
<proteinExistence type="predicted"/>
<name>M1W236_CLAP2</name>
<evidence type="ECO:0000313" key="2">
    <source>
        <dbReference type="EMBL" id="CCE27310.1"/>
    </source>
</evidence>